<dbReference type="InterPro" id="IPR005111">
    <property type="entry name" value="MoeA_C_domain_IV"/>
</dbReference>
<keyword evidence="9 11" id="KW-0501">Molybdenum cofactor biosynthesis</keyword>
<dbReference type="SUPFAM" id="SSF63867">
    <property type="entry name" value="MoeA C-terminal domain-like"/>
    <property type="match status" value="1"/>
</dbReference>
<dbReference type="PANTHER" id="PTHR10192">
    <property type="entry name" value="MOLYBDOPTERIN BIOSYNTHESIS PROTEIN"/>
    <property type="match status" value="1"/>
</dbReference>
<dbReference type="UniPathway" id="UPA00344"/>
<dbReference type="PROSITE" id="PS01079">
    <property type="entry name" value="MOCF_BIOSYNTHESIS_2"/>
    <property type="match status" value="1"/>
</dbReference>
<dbReference type="GO" id="GO:0006777">
    <property type="term" value="P:Mo-molybdopterin cofactor biosynthetic process"/>
    <property type="evidence" value="ECO:0007669"/>
    <property type="project" value="UniProtKB-UniRule"/>
</dbReference>
<evidence type="ECO:0000256" key="1">
    <source>
        <dbReference type="ARBA" id="ARBA00001946"/>
    </source>
</evidence>
<comment type="function">
    <text evidence="2 11">Catalyzes the insertion of molybdate into adenylated molybdopterin with the concomitant release of AMP.</text>
</comment>
<dbReference type="NCBIfam" id="TIGR00177">
    <property type="entry name" value="molyb_syn"/>
    <property type="match status" value="1"/>
</dbReference>
<evidence type="ECO:0000313" key="13">
    <source>
        <dbReference type="EMBL" id="SFU46465.1"/>
    </source>
</evidence>
<evidence type="ECO:0000256" key="8">
    <source>
        <dbReference type="ARBA" id="ARBA00022842"/>
    </source>
</evidence>
<evidence type="ECO:0000259" key="12">
    <source>
        <dbReference type="SMART" id="SM00852"/>
    </source>
</evidence>
<keyword evidence="5 11" id="KW-0500">Molybdenum</keyword>
<evidence type="ECO:0000256" key="3">
    <source>
        <dbReference type="ARBA" id="ARBA00005046"/>
    </source>
</evidence>
<protein>
    <recommendedName>
        <fullName evidence="11">Molybdopterin molybdenumtransferase</fullName>
        <ecNumber evidence="11">2.10.1.1</ecNumber>
    </recommendedName>
</protein>
<dbReference type="EMBL" id="FPBX01000005">
    <property type="protein sequence ID" value="SFU46465.1"/>
    <property type="molecule type" value="Genomic_DNA"/>
</dbReference>
<comment type="similarity">
    <text evidence="4 11">Belongs to the MoeA family.</text>
</comment>
<keyword evidence="6 11" id="KW-0808">Transferase</keyword>
<dbReference type="OrthoDB" id="9804758at2"/>
<comment type="catalytic activity">
    <reaction evidence="10">
        <text>adenylyl-molybdopterin + molybdate = Mo-molybdopterin + AMP + H(+)</text>
        <dbReference type="Rhea" id="RHEA:35047"/>
        <dbReference type="ChEBI" id="CHEBI:15378"/>
        <dbReference type="ChEBI" id="CHEBI:36264"/>
        <dbReference type="ChEBI" id="CHEBI:62727"/>
        <dbReference type="ChEBI" id="CHEBI:71302"/>
        <dbReference type="ChEBI" id="CHEBI:456215"/>
        <dbReference type="EC" id="2.10.1.1"/>
    </reaction>
</comment>
<keyword evidence="14" id="KW-1185">Reference proteome</keyword>
<dbReference type="CDD" id="cd00887">
    <property type="entry name" value="MoeA"/>
    <property type="match status" value="1"/>
</dbReference>
<gene>
    <name evidence="13" type="ORF">SAMN04489707_100539</name>
</gene>
<dbReference type="EC" id="2.10.1.1" evidence="11"/>
<evidence type="ECO:0000256" key="10">
    <source>
        <dbReference type="ARBA" id="ARBA00047317"/>
    </source>
</evidence>
<evidence type="ECO:0000256" key="5">
    <source>
        <dbReference type="ARBA" id="ARBA00022505"/>
    </source>
</evidence>
<dbReference type="Gene3D" id="3.90.105.10">
    <property type="entry name" value="Molybdopterin biosynthesis moea protein, domain 2"/>
    <property type="match status" value="1"/>
</dbReference>
<dbReference type="GO" id="GO:0005829">
    <property type="term" value="C:cytosol"/>
    <property type="evidence" value="ECO:0007669"/>
    <property type="project" value="TreeGrafter"/>
</dbReference>
<dbReference type="PANTHER" id="PTHR10192:SF5">
    <property type="entry name" value="GEPHYRIN"/>
    <property type="match status" value="1"/>
</dbReference>
<dbReference type="AlphaFoldDB" id="A0A1I7GDF0"/>
<keyword evidence="7 11" id="KW-0479">Metal-binding</keyword>
<dbReference type="NCBIfam" id="NF045515">
    <property type="entry name" value="Glp_gephyrin"/>
    <property type="match status" value="1"/>
</dbReference>
<dbReference type="InterPro" id="IPR038987">
    <property type="entry name" value="MoeA-like"/>
</dbReference>
<accession>A0A1I7GDF0</accession>
<dbReference type="InterPro" id="IPR001453">
    <property type="entry name" value="MoaB/Mog_dom"/>
</dbReference>
<comment type="pathway">
    <text evidence="3 11">Cofactor biosynthesis; molybdopterin biosynthesis.</text>
</comment>
<dbReference type="Gene3D" id="2.170.190.11">
    <property type="entry name" value="Molybdopterin biosynthesis moea protein, domain 3"/>
    <property type="match status" value="1"/>
</dbReference>
<dbReference type="Gene3D" id="3.40.980.10">
    <property type="entry name" value="MoaB/Mog-like domain"/>
    <property type="match status" value="1"/>
</dbReference>
<dbReference type="InterPro" id="IPR005110">
    <property type="entry name" value="MoeA_linker/N"/>
</dbReference>
<evidence type="ECO:0000256" key="4">
    <source>
        <dbReference type="ARBA" id="ARBA00010763"/>
    </source>
</evidence>
<dbReference type="Pfam" id="PF00994">
    <property type="entry name" value="MoCF_biosynth"/>
    <property type="match status" value="1"/>
</dbReference>
<evidence type="ECO:0000256" key="7">
    <source>
        <dbReference type="ARBA" id="ARBA00022723"/>
    </source>
</evidence>
<sequence length="443" mass="46469">MSTLADIAAELPGYDPSDLRVADATAFLEALAEPVQGTETLPLHEALGRVLAHDLVSPLSVPPHDNSAMDGYAFDGAALQPGQPLQLRPVGQALAGRPWQGQVAPGECVRIMTGAVMPAGLDTVVPQELTTPGPDGTIAIAPDVLRPGANRRLRGEDLQEGAIALQKGELLSPAAIGLAASLGLQTLEVTRRLRVAYFSTGDEILRPGEPPRPGAIYDSNRATLTSLLARLGAQVIDLGAVPDDPAQIAAAFARAAAQADAVITSGGVSTGDADHTRAMLQQLGDVVSWRLAMRPGRPMVVGRIARALEGKMASSPIQESAGSYENQSILFGLPGNPVAAMVCFLVLVRPALLRMMGVRQQALPYLQARSSEIIRKRPGRTEYPRGIVFTAPDGNLQVCTTGSQGSGMLSSMVRANGLIVLRHEQGDVAMGDLVDVMMFDAAL</sequence>
<evidence type="ECO:0000256" key="6">
    <source>
        <dbReference type="ARBA" id="ARBA00022679"/>
    </source>
</evidence>
<dbReference type="Pfam" id="PF03453">
    <property type="entry name" value="MoeA_N"/>
    <property type="match status" value="1"/>
</dbReference>
<dbReference type="Gene3D" id="2.40.340.10">
    <property type="entry name" value="MoeA, C-terminal, domain IV"/>
    <property type="match status" value="1"/>
</dbReference>
<evidence type="ECO:0000313" key="14">
    <source>
        <dbReference type="Proteomes" id="UP000183656"/>
    </source>
</evidence>
<evidence type="ECO:0000256" key="2">
    <source>
        <dbReference type="ARBA" id="ARBA00002901"/>
    </source>
</evidence>
<reference evidence="13 14" key="1">
    <citation type="submission" date="2016-10" db="EMBL/GenBank/DDBJ databases">
        <authorList>
            <person name="de Groot N.N."/>
        </authorList>
    </citation>
    <scope>NUCLEOTIDE SEQUENCE [LARGE SCALE GENOMIC DNA]</scope>
    <source>
        <strain evidence="13 14">R-24608</strain>
    </source>
</reference>
<dbReference type="Proteomes" id="UP000183656">
    <property type="component" value="Unassembled WGS sequence"/>
</dbReference>
<evidence type="ECO:0000256" key="9">
    <source>
        <dbReference type="ARBA" id="ARBA00023150"/>
    </source>
</evidence>
<keyword evidence="8 11" id="KW-0460">Magnesium</keyword>
<dbReference type="InterPro" id="IPR036135">
    <property type="entry name" value="MoeA_linker/N_sf"/>
</dbReference>
<evidence type="ECO:0000256" key="11">
    <source>
        <dbReference type="RuleBase" id="RU365090"/>
    </source>
</evidence>
<comment type="cofactor">
    <cofactor evidence="1 11">
        <name>Mg(2+)</name>
        <dbReference type="ChEBI" id="CHEBI:18420"/>
    </cofactor>
</comment>
<organism evidence="13 14">
    <name type="scientific">Paenacidovorax caeni</name>
    <dbReference type="NCBI Taxonomy" id="343013"/>
    <lineage>
        <taxon>Bacteria</taxon>
        <taxon>Pseudomonadati</taxon>
        <taxon>Pseudomonadota</taxon>
        <taxon>Betaproteobacteria</taxon>
        <taxon>Burkholderiales</taxon>
        <taxon>Comamonadaceae</taxon>
        <taxon>Paenacidovorax</taxon>
    </lineage>
</organism>
<dbReference type="SUPFAM" id="SSF63882">
    <property type="entry name" value="MoeA N-terminal region -like"/>
    <property type="match status" value="1"/>
</dbReference>
<dbReference type="InterPro" id="IPR036688">
    <property type="entry name" value="MoeA_C_domain_IV_sf"/>
</dbReference>
<dbReference type="InterPro" id="IPR008284">
    <property type="entry name" value="MoCF_biosynth_CS"/>
</dbReference>
<dbReference type="SUPFAM" id="SSF53218">
    <property type="entry name" value="Molybdenum cofactor biosynthesis proteins"/>
    <property type="match status" value="1"/>
</dbReference>
<dbReference type="SMART" id="SM00852">
    <property type="entry name" value="MoCF_biosynth"/>
    <property type="match status" value="1"/>
</dbReference>
<dbReference type="InterPro" id="IPR036425">
    <property type="entry name" value="MoaB/Mog-like_dom_sf"/>
</dbReference>
<dbReference type="Pfam" id="PF03454">
    <property type="entry name" value="MoeA_C"/>
    <property type="match status" value="1"/>
</dbReference>
<dbReference type="RefSeq" id="WP_054255718.1">
    <property type="nucleotide sequence ID" value="NZ_CYIG01000009.1"/>
</dbReference>
<proteinExistence type="inferred from homology"/>
<dbReference type="FunFam" id="3.40.980.10:FF:000004">
    <property type="entry name" value="Molybdopterin molybdenumtransferase"/>
    <property type="match status" value="1"/>
</dbReference>
<dbReference type="STRING" id="343013.SAMN04489707_100539"/>
<feature type="domain" description="MoaB/Mog" evidence="12">
    <location>
        <begin position="196"/>
        <end position="354"/>
    </location>
</feature>
<dbReference type="GO" id="GO:0046872">
    <property type="term" value="F:metal ion binding"/>
    <property type="evidence" value="ECO:0007669"/>
    <property type="project" value="UniProtKB-UniRule"/>
</dbReference>
<name>A0A1I7GDF0_9BURK</name>
<dbReference type="GO" id="GO:0061599">
    <property type="term" value="F:molybdopterin molybdotransferase activity"/>
    <property type="evidence" value="ECO:0007669"/>
    <property type="project" value="UniProtKB-UniRule"/>
</dbReference>